<keyword evidence="2" id="KW-0805">Transcription regulation</keyword>
<keyword evidence="4" id="KW-0804">Transcription</keyword>
<proteinExistence type="inferred from homology"/>
<dbReference type="PROSITE" id="PS50931">
    <property type="entry name" value="HTH_LYSR"/>
    <property type="match status" value="1"/>
</dbReference>
<dbReference type="PANTHER" id="PTHR30419">
    <property type="entry name" value="HTH-TYPE TRANSCRIPTIONAL REGULATOR YBHD"/>
    <property type="match status" value="1"/>
</dbReference>
<dbReference type="PANTHER" id="PTHR30419:SF8">
    <property type="entry name" value="NITROGEN ASSIMILATION TRANSCRIPTIONAL ACTIVATOR-RELATED"/>
    <property type="match status" value="1"/>
</dbReference>
<evidence type="ECO:0000256" key="4">
    <source>
        <dbReference type="ARBA" id="ARBA00023163"/>
    </source>
</evidence>
<evidence type="ECO:0000256" key="3">
    <source>
        <dbReference type="ARBA" id="ARBA00023125"/>
    </source>
</evidence>
<keyword evidence="3 6" id="KW-0238">DNA-binding</keyword>
<dbReference type="OrthoDB" id="646694at2"/>
<dbReference type="SUPFAM" id="SSF46785">
    <property type="entry name" value="Winged helix' DNA-binding domain"/>
    <property type="match status" value="1"/>
</dbReference>
<organism evidence="6 7">
    <name type="scientific">Oryzisolibacter propanilivorax</name>
    <dbReference type="NCBI Taxonomy" id="1527607"/>
    <lineage>
        <taxon>Bacteria</taxon>
        <taxon>Pseudomonadati</taxon>
        <taxon>Pseudomonadota</taxon>
        <taxon>Betaproteobacteria</taxon>
        <taxon>Burkholderiales</taxon>
        <taxon>Comamonadaceae</taxon>
        <taxon>Oryzisolibacter</taxon>
    </lineage>
</organism>
<dbReference type="GO" id="GO:0005829">
    <property type="term" value="C:cytosol"/>
    <property type="evidence" value="ECO:0007669"/>
    <property type="project" value="TreeGrafter"/>
</dbReference>
<dbReference type="InterPro" id="IPR000847">
    <property type="entry name" value="LysR_HTH_N"/>
</dbReference>
<dbReference type="Proteomes" id="UP000198552">
    <property type="component" value="Unassembled WGS sequence"/>
</dbReference>
<reference evidence="7" key="1">
    <citation type="submission" date="2016-10" db="EMBL/GenBank/DDBJ databases">
        <authorList>
            <person name="Varghese N."/>
            <person name="Submissions S."/>
        </authorList>
    </citation>
    <scope>NUCLEOTIDE SEQUENCE [LARGE SCALE GENOMIC DNA]</scope>
    <source>
        <strain evidence="7">EPL6</strain>
    </source>
</reference>
<dbReference type="Pfam" id="PF00126">
    <property type="entry name" value="HTH_1"/>
    <property type="match status" value="1"/>
</dbReference>
<dbReference type="CDD" id="cd08440">
    <property type="entry name" value="PBP2_LTTR_like_4"/>
    <property type="match status" value="1"/>
</dbReference>
<sequence>MNISTRQIDAFLALATQRSFTRAAAQCHLSQPAFSALIRALEDSVGLRLFDRSTRHVALTAEGENFHAAALRIRAEVDAALAAMRDAATLRRGRVALALLPSLAAGWLPQVLALFHARHPGVELDIADVLSEPCIERVADGRADFALAAIRADTPELRAEALCSDGFHLVCRADHPLAAAALPRGAALARTLAQWPFIHLARHSSVRQYLEAALHPQPMRTLMEVEQLATVAGMVHAGLGITVVPSFALFHFQHPELATRPLPLAGLTRRIYLVRRRDRSLSAAAQALYDLVLQARPGTPDAI</sequence>
<protein>
    <submittedName>
        <fullName evidence="6">DNA-binding transcriptional regulator, LysR family</fullName>
    </submittedName>
</protein>
<evidence type="ECO:0000313" key="6">
    <source>
        <dbReference type="EMBL" id="SDL95513.1"/>
    </source>
</evidence>
<dbReference type="GO" id="GO:0003700">
    <property type="term" value="F:DNA-binding transcription factor activity"/>
    <property type="evidence" value="ECO:0007669"/>
    <property type="project" value="InterPro"/>
</dbReference>
<name>A0A1G9PAC0_9BURK</name>
<dbReference type="Gene3D" id="1.10.10.10">
    <property type="entry name" value="Winged helix-like DNA-binding domain superfamily/Winged helix DNA-binding domain"/>
    <property type="match status" value="1"/>
</dbReference>
<dbReference type="STRING" id="1527607.SAMN05428957_101279"/>
<dbReference type="Pfam" id="PF03466">
    <property type="entry name" value="LysR_substrate"/>
    <property type="match status" value="1"/>
</dbReference>
<dbReference type="InterPro" id="IPR050950">
    <property type="entry name" value="HTH-type_LysR_regulators"/>
</dbReference>
<dbReference type="InterPro" id="IPR036388">
    <property type="entry name" value="WH-like_DNA-bd_sf"/>
</dbReference>
<dbReference type="AlphaFoldDB" id="A0A1G9PAC0"/>
<feature type="domain" description="HTH lysR-type" evidence="5">
    <location>
        <begin position="1"/>
        <end position="60"/>
    </location>
</feature>
<dbReference type="Gene3D" id="3.40.190.290">
    <property type="match status" value="1"/>
</dbReference>
<dbReference type="GO" id="GO:0003677">
    <property type="term" value="F:DNA binding"/>
    <property type="evidence" value="ECO:0007669"/>
    <property type="project" value="UniProtKB-KW"/>
</dbReference>
<dbReference type="InterPro" id="IPR005119">
    <property type="entry name" value="LysR_subst-bd"/>
</dbReference>
<evidence type="ECO:0000256" key="2">
    <source>
        <dbReference type="ARBA" id="ARBA00023015"/>
    </source>
</evidence>
<gene>
    <name evidence="6" type="ORF">SAMN05428957_101279</name>
</gene>
<dbReference type="PRINTS" id="PR00039">
    <property type="entry name" value="HTHLYSR"/>
</dbReference>
<evidence type="ECO:0000256" key="1">
    <source>
        <dbReference type="ARBA" id="ARBA00009437"/>
    </source>
</evidence>
<evidence type="ECO:0000259" key="5">
    <source>
        <dbReference type="PROSITE" id="PS50931"/>
    </source>
</evidence>
<dbReference type="RefSeq" id="WP_091565750.1">
    <property type="nucleotide sequence ID" value="NZ_FNHP01000001.1"/>
</dbReference>
<keyword evidence="7" id="KW-1185">Reference proteome</keyword>
<dbReference type="EMBL" id="FNHP01000001">
    <property type="protein sequence ID" value="SDL95513.1"/>
    <property type="molecule type" value="Genomic_DNA"/>
</dbReference>
<dbReference type="FunFam" id="1.10.10.10:FF:000001">
    <property type="entry name" value="LysR family transcriptional regulator"/>
    <property type="match status" value="1"/>
</dbReference>
<dbReference type="InterPro" id="IPR036390">
    <property type="entry name" value="WH_DNA-bd_sf"/>
</dbReference>
<accession>A0A1G9PAC0</accession>
<dbReference type="SUPFAM" id="SSF53850">
    <property type="entry name" value="Periplasmic binding protein-like II"/>
    <property type="match status" value="1"/>
</dbReference>
<evidence type="ECO:0000313" key="7">
    <source>
        <dbReference type="Proteomes" id="UP000198552"/>
    </source>
</evidence>
<comment type="similarity">
    <text evidence="1">Belongs to the LysR transcriptional regulatory family.</text>
</comment>